<feature type="domain" description="CARDB" evidence="6">
    <location>
        <begin position="1221"/>
        <end position="1324"/>
    </location>
</feature>
<dbReference type="InterPro" id="IPR011635">
    <property type="entry name" value="CARDB"/>
</dbReference>
<dbReference type="GO" id="GO:0042995">
    <property type="term" value="C:cell projection"/>
    <property type="evidence" value="ECO:0007669"/>
    <property type="project" value="UniProtKB-SubCell"/>
</dbReference>
<dbReference type="Proteomes" id="UP000812270">
    <property type="component" value="Unassembled WGS sequence"/>
</dbReference>
<dbReference type="NCBIfam" id="NF012200">
    <property type="entry name" value="choice_anch_D"/>
    <property type="match status" value="2"/>
</dbReference>
<dbReference type="NCBIfam" id="TIGR04183">
    <property type="entry name" value="Por_Secre_tail"/>
    <property type="match status" value="1"/>
</dbReference>
<dbReference type="EMBL" id="JAHSPG010000018">
    <property type="protein sequence ID" value="MBV4360486.1"/>
    <property type="molecule type" value="Genomic_DNA"/>
</dbReference>
<dbReference type="InterPro" id="IPR026444">
    <property type="entry name" value="Secre_tail"/>
</dbReference>
<feature type="domain" description="Secretion system C-terminal sorting" evidence="7">
    <location>
        <begin position="1975"/>
        <end position="2043"/>
    </location>
</feature>
<comment type="subcellular location">
    <subcellularLocation>
        <location evidence="1">Cell projection</location>
    </subcellularLocation>
    <subcellularLocation>
        <location evidence="2">Cytoplasm</location>
    </subcellularLocation>
</comment>
<keyword evidence="5" id="KW-0732">Signal</keyword>
<reference evidence="9" key="1">
    <citation type="submission" date="2021-06" db="EMBL/GenBank/DDBJ databases">
        <authorList>
            <person name="Huq M.A."/>
        </authorList>
    </citation>
    <scope>NUCLEOTIDE SEQUENCE</scope>
    <source>
        <strain evidence="9">MAH-26</strain>
    </source>
</reference>
<dbReference type="GO" id="GO:0005737">
    <property type="term" value="C:cytoplasm"/>
    <property type="evidence" value="ECO:0007669"/>
    <property type="project" value="UniProtKB-SubCell"/>
</dbReference>
<accession>A0A9E2SCJ1</accession>
<proteinExistence type="predicted"/>
<dbReference type="Pfam" id="PF07705">
    <property type="entry name" value="CARDB"/>
    <property type="match status" value="5"/>
</dbReference>
<dbReference type="PROSITE" id="PS51257">
    <property type="entry name" value="PROKAR_LIPOPROTEIN"/>
    <property type="match status" value="1"/>
</dbReference>
<feature type="domain" description="CARDB" evidence="6">
    <location>
        <begin position="1447"/>
        <end position="1551"/>
    </location>
</feature>
<evidence type="ECO:0000256" key="2">
    <source>
        <dbReference type="ARBA" id="ARBA00004496"/>
    </source>
</evidence>
<dbReference type="RefSeq" id="WP_217794912.1">
    <property type="nucleotide sequence ID" value="NZ_JAHSPG010000018.1"/>
</dbReference>
<evidence type="ECO:0000259" key="8">
    <source>
        <dbReference type="Pfam" id="PF22544"/>
    </source>
</evidence>
<comment type="caution">
    <text evidence="9">The sequence shown here is derived from an EMBL/GenBank/DDBJ whole genome shotgun (WGS) entry which is preliminary data.</text>
</comment>
<keyword evidence="3" id="KW-0963">Cytoplasm</keyword>
<name>A0A9E2SCJ1_9BACT</name>
<protein>
    <submittedName>
        <fullName evidence="9">Choice-of-anchor D domain-containing protein</fullName>
    </submittedName>
</protein>
<dbReference type="Pfam" id="PF22544">
    <property type="entry name" value="HYDIN_VesB_CFA65-like_Ig"/>
    <property type="match status" value="2"/>
</dbReference>
<evidence type="ECO:0000259" key="6">
    <source>
        <dbReference type="Pfam" id="PF07705"/>
    </source>
</evidence>
<sequence length="2045" mass="219529">MTKYFYTILLLVTAACSYAQDPAYPPAPSALQNIAAAEYFIDTDPGPGNATPASVTAATDISNLAATINVNGLSNGLHRLYLRTRNASGFWSITAMKDFLYDANVVYSAPPAAAQNIVAAEYFIDTDPGHGGGTPIPISASLDLSNTSATINTATLSNGTHRLYIRSRNNEGRWSLTSVKEFIVNFDFAYAPAPVAAQNVVAAEYFFDTDPGLGSGSAITVTAGTDISNIAATANTAGLSNGTHRFYIRSKNNEGFWSLTSMREFIVNADFTYPVIPPSPQNIIAVEYFIDTDPGVGSGQAIFIAAGVDLNNINASVNTTGLSNGTHRLYIRSKNNEGSWSITNVKDFIINADYYYPVEPTAPLNIVAAEYFIDTDPGTGNGQSITIAAGTNLSNVTTSINTASLASGDHNLFIRTKNQEGNWSITAWKKFAVGLLSIAPDSLDFTIVPVNTTITKDIVVTNASATNQTINSVDATAPFTTNITGTVTIAAGKTDTIRVSFTPTNAIAYSDTIVIHTSGDDFKVAVKGQGATQIPSWTIDPAAGHDFGAVATGAPSTFLFSIRNTGNIVATLSNVVSSNTAFGVTFTSGTTIPVNGSITLPVTFTPSLISSFVGQLKIVSSTPGIDSVTTQLSGSGYVPGAAPSLSFITIAPFGGTRGVSAEAGQTGMYTYKIVYKSADNRPPAADFPKVGIDRNGDGDFNDAGEGMYTMNKDDAGTDYVNGVTYTLTVEHPNFTNTLGYQFFATDDHGNSSNFSYKSGPIITYELLDLKIFANDISFSKNNPAVSEPFTVTANITNSSAYTATNVPIKFYRDTILIGSGTIPVVEKFSSATISKVFSFATDGFYPIKVWIDSSNTLGESNILNNYAIRPVTVGHVILPGGINITSAATVQSCPTAVLIAGSAAYYGTAVPQGVAGGEVDIKIGTETFTTTTDANGNYSYLLQNVACGGTITYEVTVTDFTFTSNPTTVNVNVPCPTKPCNTVPQPGVVIASSFSNAPCSKKVGTTGKVSVTVSYRARNLSNFWNAWDQILKDTVHIFHNGKLIQTYWSVDGTTSPGEVKTFEVFVTLDTTGPNVITAEQNYVYNEFFEIPGAFYKGVFEQMGGTQSVTMIAESIDPDLTIQNFQQTKFTRFAFADANIKCGDAGPHKVQLLDSMSGGPRVLLKEYTVSSLSGKTSTTLTFDDPAMLPGDHFFRIVTDVDKAVSEDNEDNNVFETRINVPKPDLIATTIKPTSTALSVGSQVKFTTVINNTGIATGPFKVQFTVNGVAVGNKVAAPGVAESGSVTVTSDAFTITTNDYDCPVTVEVMADIDNNIVEATKTNNSKQIQFGADISPNMLPSDVGSASNPVVLRASSIQDFHPLVRNIGNRDVSKVSVKFVLNNIEIGVDSIDVIKAGDAFGSFTTFKHAFTAAGLYEVKVIADTANTICEINETNNEGSFFVKVVESNPDFEVLSQYISPSSLNPNPGQAITIVGTVKNAGLKITQPNVLRFMVDDIQLGDDVVINALQPGQDTTVAATANYMSLIPGVKTMKIVADPSNIALEERENNNEATRVLIVGDAPDMARIHAGAITFNPSGFVAGDSVLISYAIKNNGAKDGSAWVRFLIKDANNSITAIDSVPFTLAAGASMTVSRKMQFDANNGEVIAQIINCYPMEFDALNNNDTLAYTTVAKMKSNLIVNTDVDMKMALPDQLPGWIGGKIVLGDYDLTIKGKINNFDPEHFVITNGKGKLKFINNDQENIFPVGVDLFKSNFVKIKNEGTQDNFSVSVVPYVLFNGTSGDTVKTNVVNRTWFIEEETPGGSNATVEFFWKPADELPGFDRTQSRTAHFVTIWEMGNKAGAVADTLGNYSKWQDGYTSFSPFTITSGTGEALPLRLLEFAATKQGKNALLQWKTDQEVNTSHFVIQRSSDGRQFEDIGTVVALNNPGTHLYKFTDVEVQQHINYYRLKMVDINGDFTYSDIKQVKFEIETEFVMQVYPNPAQQFIRVKGIEANGTIRIISIEGKVMQQLTNTASNMQIDLGKLPRGIYVIQYKNNNQQQQQMIIKQ</sequence>
<evidence type="ECO:0000256" key="4">
    <source>
        <dbReference type="ARBA" id="ARBA00023273"/>
    </source>
</evidence>
<evidence type="ECO:0000256" key="5">
    <source>
        <dbReference type="SAM" id="SignalP"/>
    </source>
</evidence>
<feature type="signal peptide" evidence="5">
    <location>
        <begin position="1"/>
        <end position="19"/>
    </location>
</feature>
<evidence type="ECO:0000256" key="3">
    <source>
        <dbReference type="ARBA" id="ARBA00022490"/>
    </source>
</evidence>
<feature type="domain" description="HYDIN/VesB/CFA65-like Ig-like" evidence="8">
    <location>
        <begin position="436"/>
        <end position="528"/>
    </location>
</feature>
<feature type="chain" id="PRO_5039250507" evidence="5">
    <location>
        <begin position="20"/>
        <end position="2045"/>
    </location>
</feature>
<evidence type="ECO:0000259" key="7">
    <source>
        <dbReference type="Pfam" id="PF18962"/>
    </source>
</evidence>
<gene>
    <name evidence="9" type="ORF">KTO63_25205</name>
</gene>
<keyword evidence="10" id="KW-1185">Reference proteome</keyword>
<evidence type="ECO:0000256" key="1">
    <source>
        <dbReference type="ARBA" id="ARBA00004316"/>
    </source>
</evidence>
<feature type="domain" description="CARDB" evidence="6">
    <location>
        <begin position="1163"/>
        <end position="1214"/>
    </location>
</feature>
<feature type="domain" description="CARDB" evidence="6">
    <location>
        <begin position="1344"/>
        <end position="1435"/>
    </location>
</feature>
<keyword evidence="4" id="KW-0966">Cell projection</keyword>
<feature type="domain" description="HYDIN/VesB/CFA65-like Ig-like" evidence="8">
    <location>
        <begin position="545"/>
        <end position="634"/>
    </location>
</feature>
<evidence type="ECO:0000313" key="10">
    <source>
        <dbReference type="Proteomes" id="UP000812270"/>
    </source>
</evidence>
<dbReference type="InterPro" id="IPR053879">
    <property type="entry name" value="HYDIN_VesB_CFA65-like_Ig"/>
</dbReference>
<evidence type="ECO:0000313" key="9">
    <source>
        <dbReference type="EMBL" id="MBV4360486.1"/>
    </source>
</evidence>
<feature type="domain" description="CARDB" evidence="6">
    <location>
        <begin position="768"/>
        <end position="867"/>
    </location>
</feature>
<dbReference type="Pfam" id="PF18962">
    <property type="entry name" value="Por_Secre_tail"/>
    <property type="match status" value="1"/>
</dbReference>
<organism evidence="9 10">
    <name type="scientific">Pinibacter aurantiacus</name>
    <dbReference type="NCBI Taxonomy" id="2851599"/>
    <lineage>
        <taxon>Bacteria</taxon>
        <taxon>Pseudomonadati</taxon>
        <taxon>Bacteroidota</taxon>
        <taxon>Chitinophagia</taxon>
        <taxon>Chitinophagales</taxon>
        <taxon>Chitinophagaceae</taxon>
        <taxon>Pinibacter</taxon>
    </lineage>
</organism>